<dbReference type="EMBL" id="CADCTZ010000001">
    <property type="protein sequence ID" value="CAA9299506.1"/>
    <property type="molecule type" value="Genomic_DNA"/>
</dbReference>
<proteinExistence type="predicted"/>
<organism evidence="1">
    <name type="scientific">uncultured Microcoleus sp</name>
    <dbReference type="NCBI Taxonomy" id="259945"/>
    <lineage>
        <taxon>Bacteria</taxon>
        <taxon>Bacillati</taxon>
        <taxon>Cyanobacteriota</taxon>
        <taxon>Cyanophyceae</taxon>
        <taxon>Oscillatoriophycideae</taxon>
        <taxon>Oscillatoriales</taxon>
        <taxon>Microcoleaceae</taxon>
        <taxon>Microcoleus</taxon>
        <taxon>environmental samples</taxon>
    </lineage>
</organism>
<dbReference type="AlphaFoldDB" id="A0A6J4K9B0"/>
<gene>
    <name evidence="1" type="ORF">AVDCRST_MAG84-3</name>
</gene>
<name>A0A6J4K9B0_9CYAN</name>
<evidence type="ECO:0000313" key="1">
    <source>
        <dbReference type="EMBL" id="CAA9299506.1"/>
    </source>
</evidence>
<protein>
    <submittedName>
        <fullName evidence="1">Uncharacterized protein</fullName>
    </submittedName>
</protein>
<sequence>MFNSTSALVALEPLETHPSPQLLSKAAADRQYSKPLTHLETTTVTRPLTPFLA</sequence>
<accession>A0A6J4K9B0</accession>
<reference evidence="1" key="1">
    <citation type="submission" date="2020-02" db="EMBL/GenBank/DDBJ databases">
        <authorList>
            <person name="Meier V. D."/>
        </authorList>
    </citation>
    <scope>NUCLEOTIDE SEQUENCE</scope>
    <source>
        <strain evidence="1">AVDCRST_MAG84</strain>
    </source>
</reference>